<organism evidence="12 13">
    <name type="scientific">Callorhinchus milii</name>
    <name type="common">Ghost shark</name>
    <dbReference type="NCBI Taxonomy" id="7868"/>
    <lineage>
        <taxon>Eukaryota</taxon>
        <taxon>Metazoa</taxon>
        <taxon>Chordata</taxon>
        <taxon>Craniata</taxon>
        <taxon>Vertebrata</taxon>
        <taxon>Chondrichthyes</taxon>
        <taxon>Holocephali</taxon>
        <taxon>Chimaeriformes</taxon>
        <taxon>Callorhinchidae</taxon>
        <taxon>Callorhinchus</taxon>
    </lineage>
</organism>
<reference evidence="12" key="4">
    <citation type="submission" date="2025-08" db="UniProtKB">
        <authorList>
            <consortium name="Ensembl"/>
        </authorList>
    </citation>
    <scope>IDENTIFICATION</scope>
</reference>
<dbReference type="GO" id="GO:0035498">
    <property type="term" value="P:carnosine metabolic process"/>
    <property type="evidence" value="ECO:0007669"/>
    <property type="project" value="UniProtKB-ARBA"/>
</dbReference>
<evidence type="ECO:0000256" key="10">
    <source>
        <dbReference type="ARBA" id="ARBA00023242"/>
    </source>
</evidence>
<dbReference type="SUPFAM" id="SSF53335">
    <property type="entry name" value="S-adenosyl-L-methionine-dependent methyltransferases"/>
    <property type="match status" value="1"/>
</dbReference>
<protein>
    <recommendedName>
        <fullName evidence="5">Carnosine N-methyltransferase</fullName>
        <ecNumber evidence="4">2.1.1.22</ecNumber>
    </recommendedName>
</protein>
<keyword evidence="9" id="KW-0949">S-adenosyl-L-methionine</keyword>
<accession>A0A4W3IV09</accession>
<dbReference type="PANTHER" id="PTHR12303">
    <property type="entry name" value="CARNOSINE N-METHYLTRANSFERASE"/>
    <property type="match status" value="1"/>
</dbReference>
<keyword evidence="8" id="KW-0808">Transferase</keyword>
<reference evidence="13" key="1">
    <citation type="journal article" date="2006" name="Science">
        <title>Ancient noncoding elements conserved in the human genome.</title>
        <authorList>
            <person name="Venkatesh B."/>
            <person name="Kirkness E.F."/>
            <person name="Loh Y.H."/>
            <person name="Halpern A.L."/>
            <person name="Lee A.P."/>
            <person name="Johnson J."/>
            <person name="Dandona N."/>
            <person name="Viswanathan L.D."/>
            <person name="Tay A."/>
            <person name="Venter J.C."/>
            <person name="Strausberg R.L."/>
            <person name="Brenner S."/>
        </authorList>
    </citation>
    <scope>NUCLEOTIDE SEQUENCE [LARGE SCALE GENOMIC DNA]</scope>
</reference>
<evidence type="ECO:0000256" key="2">
    <source>
        <dbReference type="ARBA" id="ARBA00004514"/>
    </source>
</evidence>
<proteinExistence type="inferred from homology"/>
<keyword evidence="7" id="KW-0489">Methyltransferase</keyword>
<comment type="subcellular location">
    <subcellularLocation>
        <location evidence="2">Cytoplasm</location>
        <location evidence="2">Cytosol</location>
    </subcellularLocation>
    <subcellularLocation>
        <location evidence="1">Nucleus</location>
    </subcellularLocation>
</comment>
<reference evidence="13" key="2">
    <citation type="journal article" date="2007" name="PLoS Biol.">
        <title>Survey sequencing and comparative analysis of the elephant shark (Callorhinchus milii) genome.</title>
        <authorList>
            <person name="Venkatesh B."/>
            <person name="Kirkness E.F."/>
            <person name="Loh Y.H."/>
            <person name="Halpern A.L."/>
            <person name="Lee A.P."/>
            <person name="Johnson J."/>
            <person name="Dandona N."/>
            <person name="Viswanathan L.D."/>
            <person name="Tay A."/>
            <person name="Venter J.C."/>
            <person name="Strausberg R.L."/>
            <person name="Brenner S."/>
        </authorList>
    </citation>
    <scope>NUCLEOTIDE SEQUENCE [LARGE SCALE GENOMIC DNA]</scope>
</reference>
<keyword evidence="6" id="KW-0963">Cytoplasm</keyword>
<evidence type="ECO:0000256" key="4">
    <source>
        <dbReference type="ARBA" id="ARBA00012003"/>
    </source>
</evidence>
<evidence type="ECO:0000256" key="1">
    <source>
        <dbReference type="ARBA" id="ARBA00004123"/>
    </source>
</evidence>
<dbReference type="InterPro" id="IPR012901">
    <property type="entry name" value="CARME"/>
</dbReference>
<comment type="function">
    <text evidence="11">N-methyltransferase that catalyzes the formation of anserine (beta-alanyl-N(Pi)-methyl-L-histidine) from carnosine. Anserine, a methylated derivative of carnosine (beta-alanyl-L-histidine), is an abundant constituent of vertebrate skeletal muscles. Also methylates other L-histidine-containing di- and tripeptides such as Gly-Gly-His, Gly-His and homocarnosine (GABA-His).</text>
</comment>
<gene>
    <name evidence="12" type="primary">carnmt1</name>
</gene>
<name>A0A4W3IV09_CALMI</name>
<dbReference type="EC" id="2.1.1.22" evidence="4"/>
<evidence type="ECO:0000256" key="6">
    <source>
        <dbReference type="ARBA" id="ARBA00022490"/>
    </source>
</evidence>
<dbReference type="SMART" id="SM01296">
    <property type="entry name" value="N2227"/>
    <property type="match status" value="1"/>
</dbReference>
<evidence type="ECO:0000256" key="3">
    <source>
        <dbReference type="ARBA" id="ARBA00010086"/>
    </source>
</evidence>
<evidence type="ECO:0000313" key="12">
    <source>
        <dbReference type="Ensembl" id="ENSCMIP00000030078.1"/>
    </source>
</evidence>
<evidence type="ECO:0000313" key="13">
    <source>
        <dbReference type="Proteomes" id="UP000314986"/>
    </source>
</evidence>
<reference evidence="13" key="3">
    <citation type="journal article" date="2014" name="Nature">
        <title>Elephant shark genome provides unique insights into gnathostome evolution.</title>
        <authorList>
            <consortium name="International Elephant Shark Genome Sequencing Consortium"/>
            <person name="Venkatesh B."/>
            <person name="Lee A.P."/>
            <person name="Ravi V."/>
            <person name="Maurya A.K."/>
            <person name="Lian M.M."/>
            <person name="Swann J.B."/>
            <person name="Ohta Y."/>
            <person name="Flajnik M.F."/>
            <person name="Sutoh Y."/>
            <person name="Kasahara M."/>
            <person name="Hoon S."/>
            <person name="Gangu V."/>
            <person name="Roy S.W."/>
            <person name="Irimia M."/>
            <person name="Korzh V."/>
            <person name="Kondrychyn I."/>
            <person name="Lim Z.W."/>
            <person name="Tay B.H."/>
            <person name="Tohari S."/>
            <person name="Kong K.W."/>
            <person name="Ho S."/>
            <person name="Lorente-Galdos B."/>
            <person name="Quilez J."/>
            <person name="Marques-Bonet T."/>
            <person name="Raney B.J."/>
            <person name="Ingham P.W."/>
            <person name="Tay A."/>
            <person name="Hillier L.W."/>
            <person name="Minx P."/>
            <person name="Boehm T."/>
            <person name="Wilson R.K."/>
            <person name="Brenner S."/>
            <person name="Warren W.C."/>
        </authorList>
    </citation>
    <scope>NUCLEOTIDE SEQUENCE [LARGE SCALE GENOMIC DNA]</scope>
</reference>
<dbReference type="FunFam" id="3.40.50.150:FF:000094">
    <property type="entry name" value="Carnosine N-methyltransferase 1"/>
    <property type="match status" value="1"/>
</dbReference>
<evidence type="ECO:0000256" key="7">
    <source>
        <dbReference type="ARBA" id="ARBA00022603"/>
    </source>
</evidence>
<dbReference type="GO" id="GO:0005634">
    <property type="term" value="C:nucleus"/>
    <property type="evidence" value="ECO:0007669"/>
    <property type="project" value="UniProtKB-SubCell"/>
</dbReference>
<evidence type="ECO:0000256" key="9">
    <source>
        <dbReference type="ARBA" id="ARBA00022691"/>
    </source>
</evidence>
<reference evidence="12" key="5">
    <citation type="submission" date="2025-09" db="UniProtKB">
        <authorList>
            <consortium name="Ensembl"/>
        </authorList>
    </citation>
    <scope>IDENTIFICATION</scope>
</reference>
<dbReference type="Pfam" id="PF07942">
    <property type="entry name" value="CARME"/>
    <property type="match status" value="1"/>
</dbReference>
<dbReference type="GeneTree" id="ENSGT00390000005323"/>
<dbReference type="InterPro" id="IPR029063">
    <property type="entry name" value="SAM-dependent_MTases_sf"/>
</dbReference>
<dbReference type="GO" id="GO:0030735">
    <property type="term" value="F:carnosine N-methyltransferase activity"/>
    <property type="evidence" value="ECO:0007669"/>
    <property type="project" value="UniProtKB-EC"/>
</dbReference>
<evidence type="ECO:0000256" key="8">
    <source>
        <dbReference type="ARBA" id="ARBA00022679"/>
    </source>
</evidence>
<dbReference type="GO" id="GO:0032259">
    <property type="term" value="P:methylation"/>
    <property type="evidence" value="ECO:0007669"/>
    <property type="project" value="UniProtKB-KW"/>
</dbReference>
<dbReference type="PANTHER" id="PTHR12303:SF6">
    <property type="entry name" value="CARNOSINE N-METHYLTRANSFERASE"/>
    <property type="match status" value="1"/>
</dbReference>
<evidence type="ECO:0000256" key="11">
    <source>
        <dbReference type="ARBA" id="ARBA00054322"/>
    </source>
</evidence>
<keyword evidence="10" id="KW-0539">Nucleus</keyword>
<comment type="similarity">
    <text evidence="3">Belongs to the carnosine N-methyltransferase family.</text>
</comment>
<evidence type="ECO:0000256" key="5">
    <source>
        <dbReference type="ARBA" id="ARBA00015448"/>
    </source>
</evidence>
<dbReference type="AlphaFoldDB" id="A0A4W3IV09"/>
<dbReference type="Proteomes" id="UP000314986">
    <property type="component" value="Unassembled WGS sequence"/>
</dbReference>
<keyword evidence="13" id="KW-1185">Reference proteome</keyword>
<dbReference type="Ensembl" id="ENSCMIT00000030545.1">
    <property type="protein sequence ID" value="ENSCMIP00000030078.1"/>
    <property type="gene ID" value="ENSCMIG00000012976.1"/>
</dbReference>
<sequence>METEAESRPRAHHSPEEEERLEKDHFWKIINAFRYYRIYAHERVTRSEKQFRSLSASHRKLLPNFLPHVNKLRECIEHNYEILKAIINNCNHMFENKEYGEIDIELNWFQHDMFGNEMSESSQPSVAVLVFCNPADVSVLVPGAGLGRLAWEIARLGFNCQGNEWSLFMLFSSHFVLNRCPGVNTMTLYPWIHQFSNNKRSADQIRPVYFPDVNPHSLPSYANFSMTAGDFQEIYVEPNTWDCVATCFFIDTAHNVVDYIDTIWKILKFGGIWINLGPLLYHFENMANENSIELSYEDIRHVIVQYGFQLEMEKNSVASTYTENDQSMLKYLYDCVFFVARKPKHSSNLNGFPPTNC</sequence>
<dbReference type="GO" id="GO:0005829">
    <property type="term" value="C:cytosol"/>
    <property type="evidence" value="ECO:0007669"/>
    <property type="project" value="UniProtKB-SubCell"/>
</dbReference>
<dbReference type="Gene3D" id="3.40.50.150">
    <property type="entry name" value="Vaccinia Virus protein VP39"/>
    <property type="match status" value="1"/>
</dbReference>